<evidence type="ECO:0000313" key="3">
    <source>
        <dbReference type="EMBL" id="GAW00939.1"/>
    </source>
</evidence>
<evidence type="ECO:0000256" key="1">
    <source>
        <dbReference type="SAM" id="SignalP"/>
    </source>
</evidence>
<comment type="caution">
    <text evidence="3">The sequence shown here is derived from an EMBL/GenBank/DDBJ whole genome shotgun (WGS) entry which is preliminary data.</text>
</comment>
<feature type="chain" id="PRO_5012998642" evidence="1">
    <location>
        <begin position="24"/>
        <end position="238"/>
    </location>
</feature>
<accession>A0A1Q3E1M8</accession>
<evidence type="ECO:0000259" key="2">
    <source>
        <dbReference type="PROSITE" id="PS51140"/>
    </source>
</evidence>
<dbReference type="GO" id="GO:0043130">
    <property type="term" value="F:ubiquitin binding"/>
    <property type="evidence" value="ECO:0007669"/>
    <property type="project" value="InterPro"/>
</dbReference>
<feature type="signal peptide" evidence="1">
    <location>
        <begin position="1"/>
        <end position="23"/>
    </location>
</feature>
<organism evidence="3 4">
    <name type="scientific">Lentinula edodes</name>
    <name type="common">Shiitake mushroom</name>
    <name type="synonym">Lentinus edodes</name>
    <dbReference type="NCBI Taxonomy" id="5353"/>
    <lineage>
        <taxon>Eukaryota</taxon>
        <taxon>Fungi</taxon>
        <taxon>Dikarya</taxon>
        <taxon>Basidiomycota</taxon>
        <taxon>Agaricomycotina</taxon>
        <taxon>Agaricomycetes</taxon>
        <taxon>Agaricomycetidae</taxon>
        <taxon>Agaricales</taxon>
        <taxon>Marasmiineae</taxon>
        <taxon>Omphalotaceae</taxon>
        <taxon>Lentinula</taxon>
    </lineage>
</organism>
<evidence type="ECO:0000313" key="4">
    <source>
        <dbReference type="Proteomes" id="UP000188533"/>
    </source>
</evidence>
<dbReference type="STRING" id="5353.A0A1Q3E1M8"/>
<dbReference type="CDD" id="cd14424">
    <property type="entry name" value="CUE_Cue1p_like"/>
    <property type="match status" value="1"/>
</dbReference>
<dbReference type="PROSITE" id="PS51140">
    <property type="entry name" value="CUE"/>
    <property type="match status" value="1"/>
</dbReference>
<dbReference type="EMBL" id="BDGU01000046">
    <property type="protein sequence ID" value="GAW00939.1"/>
    <property type="molecule type" value="Genomic_DNA"/>
</dbReference>
<feature type="domain" description="CUE" evidence="2">
    <location>
        <begin position="44"/>
        <end position="86"/>
    </location>
</feature>
<gene>
    <name evidence="3" type="ORF">LENED_002498</name>
</gene>
<keyword evidence="1" id="KW-0732">Signal</keyword>
<protein>
    <submittedName>
        <fullName evidence="3">Amfr protein</fullName>
    </submittedName>
</protein>
<proteinExistence type="predicted"/>
<keyword evidence="4" id="KW-1185">Reference proteome</keyword>
<dbReference type="SMART" id="SM00546">
    <property type="entry name" value="CUE"/>
    <property type="match status" value="1"/>
</dbReference>
<reference evidence="3 4" key="1">
    <citation type="submission" date="2016-08" db="EMBL/GenBank/DDBJ databases">
        <authorList>
            <consortium name="Lentinula edodes genome sequencing consortium"/>
            <person name="Sakamoto Y."/>
            <person name="Nakade K."/>
            <person name="Sato S."/>
            <person name="Yoshida Y."/>
            <person name="Miyazaki K."/>
            <person name="Natsume S."/>
            <person name="Konno N."/>
        </authorList>
    </citation>
    <scope>NUCLEOTIDE SEQUENCE [LARGE SCALE GENOMIC DNA]</scope>
    <source>
        <strain evidence="3 4">NBRC 111202</strain>
    </source>
</reference>
<dbReference type="InterPro" id="IPR003892">
    <property type="entry name" value="CUE"/>
</dbReference>
<sequence>MGEVVNVIVAFAVIVFIFRWATSSGPEGGAPSPADALGFRPKNVTQDMMDTVENMFPGIPRDNVRYDLLRTGSVERTTNKILERGFLDTPPPSYYTLYARATPGASSTVNADDVAVSSSRIKPKETLISRYNLQSKLNDVSEIAALNDAGEVGAGGGKAKWEDTPEKREASLKERKEKMILAARQRMLAAQKEKEEKAAASTADVQRPVYHLFYQPPTQSATAVSLKSRVVYATGSSI</sequence>
<dbReference type="Proteomes" id="UP000188533">
    <property type="component" value="Unassembled WGS sequence"/>
</dbReference>
<dbReference type="Gene3D" id="1.10.8.10">
    <property type="entry name" value="DNA helicase RuvA subunit, C-terminal domain"/>
    <property type="match status" value="1"/>
</dbReference>
<dbReference type="AlphaFoldDB" id="A0A1Q3E1M8"/>
<reference evidence="3 4" key="2">
    <citation type="submission" date="2017-02" db="EMBL/GenBank/DDBJ databases">
        <title>A genome survey and senescence transcriptome analysis in Lentinula edodes.</title>
        <authorList>
            <person name="Sakamoto Y."/>
            <person name="Nakade K."/>
            <person name="Sato S."/>
            <person name="Yoshida Y."/>
            <person name="Miyazaki K."/>
            <person name="Natsume S."/>
            <person name="Konno N."/>
        </authorList>
    </citation>
    <scope>NUCLEOTIDE SEQUENCE [LARGE SCALE GENOMIC DNA]</scope>
    <source>
        <strain evidence="3 4">NBRC 111202</strain>
    </source>
</reference>
<name>A0A1Q3E1M8_LENED</name>
<dbReference type="Pfam" id="PF02845">
    <property type="entry name" value="CUE"/>
    <property type="match status" value="1"/>
</dbReference>